<proteinExistence type="predicted"/>
<name>A0A7J8CZ37_MOLMO</name>
<reference evidence="2 3" key="1">
    <citation type="journal article" date="2020" name="Nature">
        <title>Six reference-quality genomes reveal evolution of bat adaptations.</title>
        <authorList>
            <person name="Jebb D."/>
            <person name="Huang Z."/>
            <person name="Pippel M."/>
            <person name="Hughes G.M."/>
            <person name="Lavrichenko K."/>
            <person name="Devanna P."/>
            <person name="Winkler S."/>
            <person name="Jermiin L.S."/>
            <person name="Skirmuntt E.C."/>
            <person name="Katzourakis A."/>
            <person name="Burkitt-Gray L."/>
            <person name="Ray D.A."/>
            <person name="Sullivan K.A.M."/>
            <person name="Roscito J.G."/>
            <person name="Kirilenko B.M."/>
            <person name="Davalos L.M."/>
            <person name="Corthals A.P."/>
            <person name="Power M.L."/>
            <person name="Jones G."/>
            <person name="Ransome R.D."/>
            <person name="Dechmann D.K.N."/>
            <person name="Locatelli A.G."/>
            <person name="Puechmaille S.J."/>
            <person name="Fedrigo O."/>
            <person name="Jarvis E.D."/>
            <person name="Hiller M."/>
            <person name="Vernes S.C."/>
            <person name="Myers E.W."/>
            <person name="Teeling E.C."/>
        </authorList>
    </citation>
    <scope>NUCLEOTIDE SEQUENCE [LARGE SCALE GENOMIC DNA]</scope>
    <source>
        <strain evidence="2">MMolMol1</strain>
        <tissue evidence="2">Muscle</tissue>
    </source>
</reference>
<feature type="compositionally biased region" description="Polar residues" evidence="1">
    <location>
        <begin position="118"/>
        <end position="130"/>
    </location>
</feature>
<organism evidence="2 3">
    <name type="scientific">Molossus molossus</name>
    <name type="common">Pallas' mastiff bat</name>
    <name type="synonym">Vespertilio molossus</name>
    <dbReference type="NCBI Taxonomy" id="27622"/>
    <lineage>
        <taxon>Eukaryota</taxon>
        <taxon>Metazoa</taxon>
        <taxon>Chordata</taxon>
        <taxon>Craniata</taxon>
        <taxon>Vertebrata</taxon>
        <taxon>Euteleostomi</taxon>
        <taxon>Mammalia</taxon>
        <taxon>Eutheria</taxon>
        <taxon>Laurasiatheria</taxon>
        <taxon>Chiroptera</taxon>
        <taxon>Yangochiroptera</taxon>
        <taxon>Molossidae</taxon>
        <taxon>Molossus</taxon>
    </lineage>
</organism>
<keyword evidence="3" id="KW-1185">Reference proteome</keyword>
<sequence>MGEVTLQGRGGGRKKGQGLEGGWGPAHPRLLFLEPQNSIPVQLQLLPPPRAWAVSQSSPFSPPCRPCTELGPREDGLGGPRGGSLGATLLGWAWMLGWARPTPCHDPSPQEAAWVLSTQQPSVATGSMGSSGHRKGSPRAWQPPVQELCQQRTSASGTLRSLAPSTRSASQA</sequence>
<evidence type="ECO:0000313" key="3">
    <source>
        <dbReference type="Proteomes" id="UP000550707"/>
    </source>
</evidence>
<dbReference type="Proteomes" id="UP000550707">
    <property type="component" value="Unassembled WGS sequence"/>
</dbReference>
<gene>
    <name evidence="2" type="ORF">HJG59_009432</name>
</gene>
<comment type="caution">
    <text evidence="2">The sequence shown here is derived from an EMBL/GenBank/DDBJ whole genome shotgun (WGS) entry which is preliminary data.</text>
</comment>
<dbReference type="AlphaFoldDB" id="A0A7J8CZ37"/>
<protein>
    <submittedName>
        <fullName evidence="2">Uncharacterized protein</fullName>
    </submittedName>
</protein>
<feature type="region of interest" description="Disordered" evidence="1">
    <location>
        <begin position="1"/>
        <end position="26"/>
    </location>
</feature>
<feature type="compositionally biased region" description="Polar residues" evidence="1">
    <location>
        <begin position="148"/>
        <end position="172"/>
    </location>
</feature>
<accession>A0A7J8CZ37</accession>
<dbReference type="EMBL" id="JACASF010000019">
    <property type="protein sequence ID" value="KAF6416110.1"/>
    <property type="molecule type" value="Genomic_DNA"/>
</dbReference>
<feature type="region of interest" description="Disordered" evidence="1">
    <location>
        <begin position="118"/>
        <end position="172"/>
    </location>
</feature>
<evidence type="ECO:0000313" key="2">
    <source>
        <dbReference type="EMBL" id="KAF6416110.1"/>
    </source>
</evidence>
<evidence type="ECO:0000256" key="1">
    <source>
        <dbReference type="SAM" id="MobiDB-lite"/>
    </source>
</evidence>
<dbReference type="InParanoid" id="A0A7J8CZ37"/>